<evidence type="ECO:0000313" key="2">
    <source>
        <dbReference type="Proteomes" id="UP001231189"/>
    </source>
</evidence>
<comment type="caution">
    <text evidence="1">The sequence shown here is derived from an EMBL/GenBank/DDBJ whole genome shotgun (WGS) entry which is preliminary data.</text>
</comment>
<proteinExistence type="predicted"/>
<keyword evidence="2" id="KW-1185">Reference proteome</keyword>
<gene>
    <name evidence="1" type="ORF">QYE76_042329</name>
</gene>
<reference evidence="1" key="1">
    <citation type="submission" date="2023-07" db="EMBL/GenBank/DDBJ databases">
        <title>A chromosome-level genome assembly of Lolium multiflorum.</title>
        <authorList>
            <person name="Chen Y."/>
            <person name="Copetti D."/>
            <person name="Kolliker R."/>
            <person name="Studer B."/>
        </authorList>
    </citation>
    <scope>NUCLEOTIDE SEQUENCE</scope>
    <source>
        <strain evidence="1">02402/16</strain>
        <tissue evidence="1">Leaf</tissue>
    </source>
</reference>
<evidence type="ECO:0008006" key="3">
    <source>
        <dbReference type="Google" id="ProtNLM"/>
    </source>
</evidence>
<name>A0AAD8WWV1_LOLMU</name>
<evidence type="ECO:0000313" key="1">
    <source>
        <dbReference type="EMBL" id="KAK1681481.1"/>
    </source>
</evidence>
<dbReference type="PANTHER" id="PTHR47481">
    <property type="match status" value="1"/>
</dbReference>
<organism evidence="1 2">
    <name type="scientific">Lolium multiflorum</name>
    <name type="common">Italian ryegrass</name>
    <name type="synonym">Lolium perenne subsp. multiflorum</name>
    <dbReference type="NCBI Taxonomy" id="4521"/>
    <lineage>
        <taxon>Eukaryota</taxon>
        <taxon>Viridiplantae</taxon>
        <taxon>Streptophyta</taxon>
        <taxon>Embryophyta</taxon>
        <taxon>Tracheophyta</taxon>
        <taxon>Spermatophyta</taxon>
        <taxon>Magnoliopsida</taxon>
        <taxon>Liliopsida</taxon>
        <taxon>Poales</taxon>
        <taxon>Poaceae</taxon>
        <taxon>BOP clade</taxon>
        <taxon>Pooideae</taxon>
        <taxon>Poodae</taxon>
        <taxon>Poeae</taxon>
        <taxon>Poeae Chloroplast Group 2 (Poeae type)</taxon>
        <taxon>Loliodinae</taxon>
        <taxon>Loliinae</taxon>
        <taxon>Lolium</taxon>
    </lineage>
</organism>
<dbReference type="EMBL" id="JAUUTY010000002">
    <property type="protein sequence ID" value="KAK1681481.1"/>
    <property type="molecule type" value="Genomic_DNA"/>
</dbReference>
<accession>A0AAD8WWV1</accession>
<sequence>MGSSDSNSSGSSSDEDFGLPVATQPLPTIQLQALRIRDHVLVILDFDKENYGLWHRQFLTALAKFGLTDHVDGSRAQRSSDWVLNNFAILSWHSATGDHSIVEYTTRLKQMADTLRDLGAPVKERELVRVVLRGLDERLQNAIPYLTRDRCNIPVVARLLATADVVKRMQDDARCQGPLSGLGTSRLFVLLNHCPPVGFGSVIIRTLPVGTIFVTSTSTSAAEMADEPVTYADLPEEHKKKYDELKAIVEAELIGPFEKTRSHGIKVKGGTRSSPGVNMVDLSHSIREPWFSLGVNMAGFCEPP</sequence>
<dbReference type="PANTHER" id="PTHR47481:SF41">
    <property type="entry name" value="COPIA-LIKE POLYPROTEIN_RETROTRANSPOSON"/>
    <property type="match status" value="1"/>
</dbReference>
<dbReference type="AlphaFoldDB" id="A0AAD8WWV1"/>
<protein>
    <recommendedName>
        <fullName evidence="3">Retrotransposon Copia-like N-terminal domain-containing protein</fullName>
    </recommendedName>
</protein>
<dbReference type="Proteomes" id="UP001231189">
    <property type="component" value="Unassembled WGS sequence"/>
</dbReference>